<dbReference type="PROSITE" id="PS00862">
    <property type="entry name" value="OX2_COVAL_FAD"/>
    <property type="match status" value="1"/>
</dbReference>
<keyword evidence="4" id="KW-0274">FAD</keyword>
<dbReference type="InterPro" id="IPR012951">
    <property type="entry name" value="BBE"/>
</dbReference>
<protein>
    <submittedName>
        <fullName evidence="7">FAD-binding oxidoreductase</fullName>
    </submittedName>
</protein>
<evidence type="ECO:0000259" key="6">
    <source>
        <dbReference type="PROSITE" id="PS51387"/>
    </source>
</evidence>
<dbReference type="Proteomes" id="UP001577267">
    <property type="component" value="Unassembled WGS sequence"/>
</dbReference>
<keyword evidence="5" id="KW-0560">Oxidoreductase</keyword>
<evidence type="ECO:0000256" key="3">
    <source>
        <dbReference type="ARBA" id="ARBA00022630"/>
    </source>
</evidence>
<feature type="domain" description="FAD-binding PCMH-type" evidence="6">
    <location>
        <begin position="70"/>
        <end position="241"/>
    </location>
</feature>
<dbReference type="SUPFAM" id="SSF56176">
    <property type="entry name" value="FAD-binding/transporter-associated domain-like"/>
    <property type="match status" value="1"/>
</dbReference>
<evidence type="ECO:0000313" key="7">
    <source>
        <dbReference type="EMBL" id="MFB4197811.1"/>
    </source>
</evidence>
<evidence type="ECO:0000256" key="1">
    <source>
        <dbReference type="ARBA" id="ARBA00001974"/>
    </source>
</evidence>
<organism evidence="7 8">
    <name type="scientific">Streptomyces carpaticus</name>
    <dbReference type="NCBI Taxonomy" id="285558"/>
    <lineage>
        <taxon>Bacteria</taxon>
        <taxon>Bacillati</taxon>
        <taxon>Actinomycetota</taxon>
        <taxon>Actinomycetes</taxon>
        <taxon>Kitasatosporales</taxon>
        <taxon>Streptomycetaceae</taxon>
        <taxon>Streptomyces</taxon>
    </lineage>
</organism>
<reference evidence="7 8" key="1">
    <citation type="submission" date="2024-09" db="EMBL/GenBank/DDBJ databases">
        <title>Draft genome sequence of multifaceted antimicrobials producing Streptomyces sp. strain FH1.</title>
        <authorList>
            <person name="Hassan F."/>
            <person name="Ali H."/>
            <person name="Hassan N."/>
            <person name="Nawaz A."/>
        </authorList>
    </citation>
    <scope>NUCLEOTIDE SEQUENCE [LARGE SCALE GENOMIC DNA]</scope>
    <source>
        <strain evidence="7 8">FH1</strain>
    </source>
</reference>
<dbReference type="InterPro" id="IPR016169">
    <property type="entry name" value="FAD-bd_PCMH_sub2"/>
</dbReference>
<evidence type="ECO:0000256" key="4">
    <source>
        <dbReference type="ARBA" id="ARBA00022827"/>
    </source>
</evidence>
<proteinExistence type="inferred from homology"/>
<name>A0ABV4ZUK4_9ACTN</name>
<keyword evidence="8" id="KW-1185">Reference proteome</keyword>
<dbReference type="InterPro" id="IPR036318">
    <property type="entry name" value="FAD-bd_PCMH-like_sf"/>
</dbReference>
<comment type="caution">
    <text evidence="7">The sequence shown here is derived from an EMBL/GenBank/DDBJ whole genome shotgun (WGS) entry which is preliminary data.</text>
</comment>
<dbReference type="InterPro" id="IPR006311">
    <property type="entry name" value="TAT_signal"/>
</dbReference>
<dbReference type="PANTHER" id="PTHR42973">
    <property type="entry name" value="BINDING OXIDOREDUCTASE, PUTATIVE (AFU_ORTHOLOGUE AFUA_1G17690)-RELATED"/>
    <property type="match status" value="1"/>
</dbReference>
<dbReference type="PROSITE" id="PS51318">
    <property type="entry name" value="TAT"/>
    <property type="match status" value="1"/>
</dbReference>
<evidence type="ECO:0000256" key="2">
    <source>
        <dbReference type="ARBA" id="ARBA00005466"/>
    </source>
</evidence>
<sequence>MWNRRNLLRAGGATVAGGAAVAVLPGVSHGSTGRRRRDPWETLRGRMTGRLVLPSDEGYDLSRQSHYAMYDAVRPQAVALCETTADVQACVRFATERGIPLRVRSGGHNFAGWSVGEGLVVDLFRMKNVSVTPGGTTVHVGPGSTSIETISALEPHGLQLPTGTCPTVAPGGFLTGGGIGHQTRKFGLGSDRLVSAQVVLADGRAVRASEREHPDLFWALAGGGGGNYGIVTDFEQRPVDAPTMVFYQSMWDVDRAPEVLAAWQRWIADAPDDLGSMIALVRPPGGAAPLVAVSGGYLGAPDAADPVLAGLADLAGFPPLFSSAEPLAYGAAMRRVFQCDVLTTMQCQREGTNPDAQLPRGGFQQDAFRLFRRPLTLGEAESVVSAWAAGADDGQSRVVQAMALGGRFGRTAARDTAFWHRDAGYVLGFVSQHYAPTDAERETAAGWVRAGGAVIDPLSSGGYVNFPSTELRNWQTKYYGGNYPRLRSVKRSYDFSNVFRHPRSVGS</sequence>
<dbReference type="Pfam" id="PF01565">
    <property type="entry name" value="FAD_binding_4"/>
    <property type="match status" value="1"/>
</dbReference>
<gene>
    <name evidence="7" type="ORF">ACE11A_26080</name>
</gene>
<dbReference type="InterPro" id="IPR006094">
    <property type="entry name" value="Oxid_FAD_bind_N"/>
</dbReference>
<accession>A0ABV4ZUK4</accession>
<dbReference type="EMBL" id="JBHGBT010000052">
    <property type="protein sequence ID" value="MFB4197811.1"/>
    <property type="molecule type" value="Genomic_DNA"/>
</dbReference>
<dbReference type="InterPro" id="IPR016166">
    <property type="entry name" value="FAD-bd_PCMH"/>
</dbReference>
<keyword evidence="3" id="KW-0285">Flavoprotein</keyword>
<dbReference type="RefSeq" id="WP_375066426.1">
    <property type="nucleotide sequence ID" value="NZ_JBHGBT010000052.1"/>
</dbReference>
<dbReference type="Gene3D" id="3.40.462.20">
    <property type="match status" value="1"/>
</dbReference>
<dbReference type="InterPro" id="IPR006093">
    <property type="entry name" value="Oxy_OxRdtase_FAD_BS"/>
</dbReference>
<dbReference type="Gene3D" id="3.30.43.10">
    <property type="entry name" value="Uridine Diphospho-n-acetylenolpyruvylglucosamine Reductase, domain 2"/>
    <property type="match status" value="1"/>
</dbReference>
<dbReference type="InterPro" id="IPR016167">
    <property type="entry name" value="FAD-bd_PCMH_sub1"/>
</dbReference>
<dbReference type="Pfam" id="PF08031">
    <property type="entry name" value="BBE"/>
    <property type="match status" value="1"/>
</dbReference>
<evidence type="ECO:0000256" key="5">
    <source>
        <dbReference type="ARBA" id="ARBA00023002"/>
    </source>
</evidence>
<dbReference type="InterPro" id="IPR050416">
    <property type="entry name" value="FAD-linked_Oxidoreductase"/>
</dbReference>
<dbReference type="PROSITE" id="PS51387">
    <property type="entry name" value="FAD_PCMH"/>
    <property type="match status" value="1"/>
</dbReference>
<evidence type="ECO:0000313" key="8">
    <source>
        <dbReference type="Proteomes" id="UP001577267"/>
    </source>
</evidence>
<comment type="cofactor">
    <cofactor evidence="1">
        <name>FAD</name>
        <dbReference type="ChEBI" id="CHEBI:57692"/>
    </cofactor>
</comment>
<dbReference type="PANTHER" id="PTHR42973:SF39">
    <property type="entry name" value="FAD-BINDING PCMH-TYPE DOMAIN-CONTAINING PROTEIN"/>
    <property type="match status" value="1"/>
</dbReference>
<dbReference type="Gene3D" id="3.30.465.10">
    <property type="match status" value="1"/>
</dbReference>
<comment type="similarity">
    <text evidence="2">Belongs to the oxygen-dependent FAD-linked oxidoreductase family.</text>
</comment>